<sequence>MDIQALKLELVEKILQTDEPSLLLKIEKLFRKNENDDWWEQLPPEVQDAIAESLDEIEEGKVFTHEQVIREAKERYGF</sequence>
<name>A0A2P8CFH0_9BACT</name>
<evidence type="ECO:0000313" key="2">
    <source>
        <dbReference type="EMBL" id="PSK83725.1"/>
    </source>
</evidence>
<evidence type="ECO:0000313" key="4">
    <source>
        <dbReference type="Proteomes" id="UP000396862"/>
    </source>
</evidence>
<dbReference type="OrthoDB" id="1373932at2"/>
<protein>
    <recommendedName>
        <fullName evidence="5">Addiction module component</fullName>
    </recommendedName>
</protein>
<proteinExistence type="predicted"/>
<evidence type="ECO:0000313" key="1">
    <source>
        <dbReference type="EMBL" id="GET23269.1"/>
    </source>
</evidence>
<evidence type="ECO:0008006" key="5">
    <source>
        <dbReference type="Google" id="ProtNLM"/>
    </source>
</evidence>
<dbReference type="AlphaFoldDB" id="A0A2P8CFH0"/>
<reference evidence="2 3" key="1">
    <citation type="submission" date="2018-03" db="EMBL/GenBank/DDBJ databases">
        <title>Genomic Encyclopedia of Archaeal and Bacterial Type Strains, Phase II (KMG-II): from individual species to whole genera.</title>
        <authorList>
            <person name="Goeker M."/>
        </authorList>
    </citation>
    <scope>NUCLEOTIDE SEQUENCE [LARGE SCALE GENOMIC DNA]</scope>
    <source>
        <strain evidence="2 3">DSM 27267</strain>
    </source>
</reference>
<evidence type="ECO:0000313" key="3">
    <source>
        <dbReference type="Proteomes" id="UP000240621"/>
    </source>
</evidence>
<organism evidence="2 3">
    <name type="scientific">Prolixibacter denitrificans</name>
    <dbReference type="NCBI Taxonomy" id="1541063"/>
    <lineage>
        <taxon>Bacteria</taxon>
        <taxon>Pseudomonadati</taxon>
        <taxon>Bacteroidota</taxon>
        <taxon>Bacteroidia</taxon>
        <taxon>Marinilabiliales</taxon>
        <taxon>Prolixibacteraceae</taxon>
        <taxon>Prolixibacter</taxon>
    </lineage>
</organism>
<dbReference type="EMBL" id="BLAU01000001">
    <property type="protein sequence ID" value="GET23269.1"/>
    <property type="molecule type" value="Genomic_DNA"/>
</dbReference>
<dbReference type="RefSeq" id="WP_106541565.1">
    <property type="nucleotide sequence ID" value="NZ_BLAU01000001.1"/>
</dbReference>
<dbReference type="EMBL" id="PYGC01000003">
    <property type="protein sequence ID" value="PSK83725.1"/>
    <property type="molecule type" value="Genomic_DNA"/>
</dbReference>
<comment type="caution">
    <text evidence="2">The sequence shown here is derived from an EMBL/GenBank/DDBJ whole genome shotgun (WGS) entry which is preliminary data.</text>
</comment>
<dbReference type="Proteomes" id="UP000240621">
    <property type="component" value="Unassembled WGS sequence"/>
</dbReference>
<dbReference type="Proteomes" id="UP000396862">
    <property type="component" value="Unassembled WGS sequence"/>
</dbReference>
<keyword evidence="4" id="KW-1185">Reference proteome</keyword>
<gene>
    <name evidence="2" type="ORF">CLV93_103140</name>
    <name evidence="1" type="ORF">JCM18694_35150</name>
</gene>
<accession>A0A2P8CFH0</accession>
<reference evidence="1 4" key="2">
    <citation type="submission" date="2019-10" db="EMBL/GenBank/DDBJ databases">
        <title>Prolixibacter strains distinguished by the presence of nitrate reductase genes were adept at nitrate-dependent anaerobic corrosion of metallic iron and carbon steel.</title>
        <authorList>
            <person name="Iino T."/>
            <person name="Shono N."/>
            <person name="Ito K."/>
            <person name="Nakamura R."/>
            <person name="Sueoka K."/>
            <person name="Harayama S."/>
            <person name="Ohkuma M."/>
        </authorList>
    </citation>
    <scope>NUCLEOTIDE SEQUENCE [LARGE SCALE GENOMIC DNA]</scope>
    <source>
        <strain evidence="1 4">MIC1-1</strain>
    </source>
</reference>